<dbReference type="Proteomes" id="UP000230750">
    <property type="component" value="Unassembled WGS sequence"/>
</dbReference>
<dbReference type="GO" id="GO:0043235">
    <property type="term" value="C:receptor complex"/>
    <property type="evidence" value="ECO:0007669"/>
    <property type="project" value="TreeGrafter"/>
</dbReference>
<keyword evidence="4" id="KW-0675">Receptor</keyword>
<comment type="subcellular location">
    <subcellularLocation>
        <location evidence="1">Membrane</location>
        <topology evidence="1">Single-pass membrane protein</topology>
    </subcellularLocation>
</comment>
<dbReference type="PANTHER" id="PTHR24416:SF621">
    <property type="entry name" value="TYROSINE KINASE RECEPTOR CAD96CA"/>
    <property type="match status" value="1"/>
</dbReference>
<dbReference type="AlphaFoldDB" id="A0A2G8JK95"/>
<keyword evidence="5" id="KW-1185">Reference proteome</keyword>
<dbReference type="InterPro" id="IPR017441">
    <property type="entry name" value="Protein_kinase_ATP_BS"/>
</dbReference>
<accession>A0A2G8JK95</accession>
<protein>
    <submittedName>
        <fullName evidence="4">Putative fibroblast growth factor receptor 3</fullName>
    </submittedName>
</protein>
<dbReference type="EMBL" id="MRZV01001728">
    <property type="protein sequence ID" value="PIK36174.1"/>
    <property type="molecule type" value="Genomic_DNA"/>
</dbReference>
<organism evidence="4 5">
    <name type="scientific">Stichopus japonicus</name>
    <name type="common">Sea cucumber</name>
    <dbReference type="NCBI Taxonomy" id="307972"/>
    <lineage>
        <taxon>Eukaryota</taxon>
        <taxon>Metazoa</taxon>
        <taxon>Echinodermata</taxon>
        <taxon>Eleutherozoa</taxon>
        <taxon>Echinozoa</taxon>
        <taxon>Holothuroidea</taxon>
        <taxon>Aspidochirotacea</taxon>
        <taxon>Aspidochirotida</taxon>
        <taxon>Stichopodidae</taxon>
        <taxon>Apostichopus</taxon>
    </lineage>
</organism>
<dbReference type="PANTHER" id="PTHR24416">
    <property type="entry name" value="TYROSINE-PROTEIN KINASE RECEPTOR"/>
    <property type="match status" value="1"/>
</dbReference>
<name>A0A2G8JK95_STIJA</name>
<dbReference type="FunFam" id="1.10.510.10:FF:001927">
    <property type="entry name" value="Receptor protein-tyrosine kinase"/>
    <property type="match status" value="1"/>
</dbReference>
<gene>
    <name evidence="4" type="ORF">BSL78_27003</name>
</gene>
<evidence type="ECO:0000259" key="3">
    <source>
        <dbReference type="PROSITE" id="PS50011"/>
    </source>
</evidence>
<dbReference type="InterPro" id="IPR050122">
    <property type="entry name" value="RTK"/>
</dbReference>
<reference evidence="4 5" key="1">
    <citation type="journal article" date="2017" name="PLoS Biol.">
        <title>The sea cucumber genome provides insights into morphological evolution and visceral regeneration.</title>
        <authorList>
            <person name="Zhang X."/>
            <person name="Sun L."/>
            <person name="Yuan J."/>
            <person name="Sun Y."/>
            <person name="Gao Y."/>
            <person name="Zhang L."/>
            <person name="Li S."/>
            <person name="Dai H."/>
            <person name="Hamel J.F."/>
            <person name="Liu C."/>
            <person name="Yu Y."/>
            <person name="Liu S."/>
            <person name="Lin W."/>
            <person name="Guo K."/>
            <person name="Jin S."/>
            <person name="Xu P."/>
            <person name="Storey K.B."/>
            <person name="Huan P."/>
            <person name="Zhang T."/>
            <person name="Zhou Y."/>
            <person name="Zhang J."/>
            <person name="Lin C."/>
            <person name="Li X."/>
            <person name="Xing L."/>
            <person name="Huo D."/>
            <person name="Sun M."/>
            <person name="Wang L."/>
            <person name="Mercier A."/>
            <person name="Li F."/>
            <person name="Yang H."/>
            <person name="Xiang J."/>
        </authorList>
    </citation>
    <scope>NUCLEOTIDE SEQUENCE [LARGE SCALE GENOMIC DNA]</scope>
    <source>
        <strain evidence="4">Shaxun</strain>
        <tissue evidence="4">Muscle</tissue>
    </source>
</reference>
<evidence type="ECO:0000313" key="5">
    <source>
        <dbReference type="Proteomes" id="UP000230750"/>
    </source>
</evidence>
<comment type="caution">
    <text evidence="4">The sequence shown here is derived from an EMBL/GenBank/DDBJ whole genome shotgun (WGS) entry which is preliminary data.</text>
</comment>
<dbReference type="STRING" id="307972.A0A2G8JK95"/>
<dbReference type="PROSITE" id="PS50011">
    <property type="entry name" value="PROTEIN_KINASE_DOM"/>
    <property type="match status" value="1"/>
</dbReference>
<dbReference type="GO" id="GO:0005886">
    <property type="term" value="C:plasma membrane"/>
    <property type="evidence" value="ECO:0007669"/>
    <property type="project" value="TreeGrafter"/>
</dbReference>
<dbReference type="SUPFAM" id="SSF56112">
    <property type="entry name" value="Protein kinase-like (PK-like)"/>
    <property type="match status" value="1"/>
</dbReference>
<keyword evidence="2" id="KW-0067">ATP-binding</keyword>
<dbReference type="GO" id="GO:0007169">
    <property type="term" value="P:cell surface receptor protein tyrosine kinase signaling pathway"/>
    <property type="evidence" value="ECO:0007669"/>
    <property type="project" value="TreeGrafter"/>
</dbReference>
<evidence type="ECO:0000256" key="1">
    <source>
        <dbReference type="ARBA" id="ARBA00004167"/>
    </source>
</evidence>
<dbReference type="PRINTS" id="PR00109">
    <property type="entry name" value="TYRKINASE"/>
</dbReference>
<dbReference type="InterPro" id="IPR000719">
    <property type="entry name" value="Prot_kinase_dom"/>
</dbReference>
<dbReference type="GO" id="GO:0005524">
    <property type="term" value="F:ATP binding"/>
    <property type="evidence" value="ECO:0007669"/>
    <property type="project" value="UniProtKB-UniRule"/>
</dbReference>
<evidence type="ECO:0000256" key="2">
    <source>
        <dbReference type="PROSITE-ProRule" id="PRU10141"/>
    </source>
</evidence>
<dbReference type="Pfam" id="PF07714">
    <property type="entry name" value="PK_Tyr_Ser-Thr"/>
    <property type="match status" value="2"/>
</dbReference>
<dbReference type="Gene3D" id="3.30.200.20">
    <property type="entry name" value="Phosphorylase Kinase, domain 1"/>
    <property type="match status" value="1"/>
</dbReference>
<dbReference type="GO" id="GO:0004714">
    <property type="term" value="F:transmembrane receptor protein tyrosine kinase activity"/>
    <property type="evidence" value="ECO:0007669"/>
    <property type="project" value="TreeGrafter"/>
</dbReference>
<dbReference type="OrthoDB" id="4062651at2759"/>
<feature type="domain" description="Protein kinase" evidence="3">
    <location>
        <begin position="1"/>
        <end position="242"/>
    </location>
</feature>
<evidence type="ECO:0000313" key="4">
    <source>
        <dbReference type="EMBL" id="PIK36174.1"/>
    </source>
</evidence>
<dbReference type="PROSITE" id="PS00107">
    <property type="entry name" value="PROTEIN_KINASE_ATP"/>
    <property type="match status" value="1"/>
</dbReference>
<dbReference type="Gene3D" id="1.10.510.10">
    <property type="entry name" value="Transferase(Phosphotransferase) domain 1"/>
    <property type="match status" value="1"/>
</dbReference>
<dbReference type="InterPro" id="IPR001245">
    <property type="entry name" value="Ser-Thr/Tyr_kinase_cat_dom"/>
</dbReference>
<feature type="non-terminal residue" evidence="4">
    <location>
        <position position="1"/>
    </location>
</feature>
<sequence>SQKACSSKLRSDIPANPYISLTTRKSMEFPRKKLNLLDCVGSGVFAAVYKAEAIGILKPKETSIVAVKVLKANLTANNKNDFLKELVLFRSLGEHENLVAMYGCCTDRDFGLARDVAETEQYETKSRGRVPIRWMAPEALVNNMYTIKSDVWSFGVLMWEIITLGAHPYPGMSPRQVIYSIQNGYRMPQRIIVTTKFSCCITFLSKLCHAVNCWQHHPDKRPNFTEIRVSLVNMMEKKQGYLNMDFFDQEKFMYLEPDVVMDEGFHLSQAGNSGDQIVTDGSSQKLDLTQLTSL</sequence>
<keyword evidence="2" id="KW-0547">Nucleotide-binding</keyword>
<proteinExistence type="predicted"/>
<feature type="binding site" evidence="2">
    <location>
        <position position="68"/>
    </location>
    <ligand>
        <name>ATP</name>
        <dbReference type="ChEBI" id="CHEBI:30616"/>
    </ligand>
</feature>
<dbReference type="InterPro" id="IPR011009">
    <property type="entry name" value="Kinase-like_dom_sf"/>
</dbReference>